<comment type="caution">
    <text evidence="2">The sequence shown here is derived from an EMBL/GenBank/DDBJ whole genome shotgun (WGS) entry which is preliminary data.</text>
</comment>
<keyword evidence="3" id="KW-1185">Reference proteome</keyword>
<dbReference type="GO" id="GO:0005975">
    <property type="term" value="P:carbohydrate metabolic process"/>
    <property type="evidence" value="ECO:0007669"/>
    <property type="project" value="InterPro"/>
</dbReference>
<reference evidence="2" key="1">
    <citation type="submission" date="2022-08" db="EMBL/GenBank/DDBJ databases">
        <title>Draft genome sequencing of Roseisolibacter agri AW1220.</title>
        <authorList>
            <person name="Tobiishi Y."/>
            <person name="Tonouchi A."/>
        </authorList>
    </citation>
    <scope>NUCLEOTIDE SEQUENCE</scope>
    <source>
        <strain evidence="2">AW1220</strain>
    </source>
</reference>
<dbReference type="GO" id="GO:0016832">
    <property type="term" value="F:aldehyde-lyase activity"/>
    <property type="evidence" value="ECO:0007669"/>
    <property type="project" value="InterPro"/>
</dbReference>
<dbReference type="Pfam" id="PF01116">
    <property type="entry name" value="F_bP_aldolase"/>
    <property type="match status" value="1"/>
</dbReference>
<proteinExistence type="predicted"/>
<dbReference type="PANTHER" id="PTHR30304">
    <property type="entry name" value="D-TAGATOSE-1,6-BISPHOSPHATE ALDOLASE"/>
    <property type="match status" value="1"/>
</dbReference>
<dbReference type="EMBL" id="BRXS01000004">
    <property type="protein sequence ID" value="GLC26257.1"/>
    <property type="molecule type" value="Genomic_DNA"/>
</dbReference>
<sequence length="474" mass="51481">MEPQLATASSKLFGGAVTVQDGRVTVTDEAALATEQMDALVRHAVFGSDHEKEWARWVIWELGQAVGVRPASIHDLYIARGRGEVGGFTVPAINVRASSYETARAIFRTAIKLDAGAFILEIARSEIAYTEQRPAEYVTVMLAAAMREGFRGPVFIQGDHFQVNAKKFAVDPVTEVNAVKQLVTEAVHAGFYNIDVDTSTLVDLKQPDLDAQQRPNYETAVDITRYVRSVEPAGVTISIGGEIGEVGTENSTPEELRAFMGGFDRVLQAQAPGTAGLSKISVQSGTSHGGVVLADGSIADVALDLETLRILGEIARDEYGLAGAVQHGASTLPDTAFNNFPKTETAEIHLATNFQNMMYDHIPAALRTEMYSWLDLNARDERKATDTDEQFYYKSRKKAIGPFKQQLWGLDADTKARLGAAYDAKFEFLFTQLGVGGTKAAVTKFVHPPEQRRPMPEGGRPAVEAAPDDADLSD</sequence>
<dbReference type="Gene3D" id="3.20.20.70">
    <property type="entry name" value="Aldolase class I"/>
    <property type="match status" value="1"/>
</dbReference>
<dbReference type="InterPro" id="IPR000771">
    <property type="entry name" value="FBA_II"/>
</dbReference>
<dbReference type="SUPFAM" id="SSF51569">
    <property type="entry name" value="Aldolase"/>
    <property type="match status" value="1"/>
</dbReference>
<dbReference type="Proteomes" id="UP001161325">
    <property type="component" value="Unassembled WGS sequence"/>
</dbReference>
<evidence type="ECO:0000313" key="3">
    <source>
        <dbReference type="Proteomes" id="UP001161325"/>
    </source>
</evidence>
<dbReference type="RefSeq" id="WP_284350715.1">
    <property type="nucleotide sequence ID" value="NZ_BRXS01000004.1"/>
</dbReference>
<gene>
    <name evidence="2" type="ORF">rosag_27700</name>
</gene>
<dbReference type="InterPro" id="IPR013785">
    <property type="entry name" value="Aldolase_TIM"/>
</dbReference>
<dbReference type="PANTHER" id="PTHR30304:SF0">
    <property type="entry name" value="D-TAGATOSE-1,6-BISPHOSPHATE ALDOLASE SUBUNIT GATY-RELATED"/>
    <property type="match status" value="1"/>
</dbReference>
<organism evidence="2 3">
    <name type="scientific">Roseisolibacter agri</name>
    <dbReference type="NCBI Taxonomy" id="2014610"/>
    <lineage>
        <taxon>Bacteria</taxon>
        <taxon>Pseudomonadati</taxon>
        <taxon>Gemmatimonadota</taxon>
        <taxon>Gemmatimonadia</taxon>
        <taxon>Gemmatimonadales</taxon>
        <taxon>Gemmatimonadaceae</taxon>
        <taxon>Roseisolibacter</taxon>
    </lineage>
</organism>
<dbReference type="GO" id="GO:0008270">
    <property type="term" value="F:zinc ion binding"/>
    <property type="evidence" value="ECO:0007669"/>
    <property type="project" value="InterPro"/>
</dbReference>
<protein>
    <submittedName>
        <fullName evidence="2">Aldolase</fullName>
    </submittedName>
</protein>
<evidence type="ECO:0000313" key="2">
    <source>
        <dbReference type="EMBL" id="GLC26257.1"/>
    </source>
</evidence>
<dbReference type="InterPro" id="IPR050246">
    <property type="entry name" value="Class_II_FBP_aldolase"/>
</dbReference>
<dbReference type="AlphaFoldDB" id="A0AA37Q7T1"/>
<accession>A0AA37Q7T1</accession>
<feature type="region of interest" description="Disordered" evidence="1">
    <location>
        <begin position="447"/>
        <end position="474"/>
    </location>
</feature>
<name>A0AA37Q7T1_9BACT</name>
<evidence type="ECO:0000256" key="1">
    <source>
        <dbReference type="SAM" id="MobiDB-lite"/>
    </source>
</evidence>